<dbReference type="EMBL" id="AEDQ01000003">
    <property type="protein sequence ID" value="EFL44744.1"/>
    <property type="molecule type" value="Genomic_DNA"/>
</dbReference>
<protein>
    <recommendedName>
        <fullName evidence="4">Photosystem I reaction center subunit VIII</fullName>
    </recommendedName>
</protein>
<keyword evidence="1" id="KW-0472">Membrane</keyword>
<dbReference type="Proteomes" id="UP000004431">
    <property type="component" value="Unassembled WGS sequence"/>
</dbReference>
<organism evidence="2 3">
    <name type="scientific">Fannyhessea vaginae PB189-T1-4</name>
    <dbReference type="NCBI Taxonomy" id="866774"/>
    <lineage>
        <taxon>Bacteria</taxon>
        <taxon>Bacillati</taxon>
        <taxon>Actinomycetota</taxon>
        <taxon>Coriobacteriia</taxon>
        <taxon>Coriobacteriales</taxon>
        <taxon>Atopobiaceae</taxon>
        <taxon>Fannyhessea</taxon>
    </lineage>
</organism>
<comment type="caution">
    <text evidence="2">The sequence shown here is derived from an EMBL/GenBank/DDBJ whole genome shotgun (WGS) entry which is preliminary data.</text>
</comment>
<gene>
    <name evidence="2" type="ORF">HMPREF9248_0803</name>
</gene>
<evidence type="ECO:0008006" key="4">
    <source>
        <dbReference type="Google" id="ProtNLM"/>
    </source>
</evidence>
<proteinExistence type="predicted"/>
<evidence type="ECO:0000313" key="3">
    <source>
        <dbReference type="Proteomes" id="UP000004431"/>
    </source>
</evidence>
<sequence>MLEHAPQAFEPLVLTLYAMPSVVLFIVFSCYIDCSCEEHTE</sequence>
<evidence type="ECO:0000256" key="1">
    <source>
        <dbReference type="SAM" id="Phobius"/>
    </source>
</evidence>
<feature type="transmembrane region" description="Helical" evidence="1">
    <location>
        <begin position="12"/>
        <end position="32"/>
    </location>
</feature>
<accession>A0ABN0B1Y3</accession>
<name>A0ABN0B1Y3_9ACTN</name>
<keyword evidence="1" id="KW-0812">Transmembrane</keyword>
<evidence type="ECO:0000313" key="2">
    <source>
        <dbReference type="EMBL" id="EFL44744.1"/>
    </source>
</evidence>
<keyword evidence="3" id="KW-1185">Reference proteome</keyword>
<reference evidence="2 3" key="1">
    <citation type="submission" date="2010-08" db="EMBL/GenBank/DDBJ databases">
        <authorList>
            <person name="Durkin A.S."/>
            <person name="Madupu R."/>
            <person name="Torralba M."/>
            <person name="Gillis M."/>
            <person name="Methe B."/>
            <person name="Sutton G."/>
            <person name="Nelson K.E."/>
        </authorList>
    </citation>
    <scope>NUCLEOTIDE SEQUENCE [LARGE SCALE GENOMIC DNA]</scope>
    <source>
        <strain evidence="2 3">PB189-T1-4</strain>
    </source>
</reference>
<keyword evidence="1" id="KW-1133">Transmembrane helix</keyword>